<dbReference type="CDD" id="cd22247">
    <property type="entry name" value="MCM8_WHD"/>
    <property type="match status" value="1"/>
</dbReference>
<keyword evidence="3" id="KW-0539">Nucleus</keyword>
<comment type="caution">
    <text evidence="6">The sequence shown here is derived from an EMBL/GenBank/DDBJ whole genome shotgun (WGS) entry which is preliminary data.</text>
</comment>
<dbReference type="GO" id="GO:0017116">
    <property type="term" value="F:single-stranded DNA helicase activity"/>
    <property type="evidence" value="ECO:0007669"/>
    <property type="project" value="TreeGrafter"/>
</dbReference>
<dbReference type="InterPro" id="IPR056875">
    <property type="entry name" value="MCM8/REC_WHD"/>
</dbReference>
<feature type="domain" description="MCM AAA-lid" evidence="4">
    <location>
        <begin position="18"/>
        <end position="101"/>
    </location>
</feature>
<dbReference type="GO" id="GO:0006310">
    <property type="term" value="P:DNA recombination"/>
    <property type="evidence" value="ECO:0007669"/>
    <property type="project" value="UniProtKB-ARBA"/>
</dbReference>
<evidence type="ECO:0000256" key="2">
    <source>
        <dbReference type="ARBA" id="ARBA00008010"/>
    </source>
</evidence>
<gene>
    <name evidence="6" type="ORF">AMK59_5050</name>
</gene>
<dbReference type="PANTHER" id="PTHR11630:SF47">
    <property type="entry name" value="DNA HELICASE MCM8"/>
    <property type="match status" value="1"/>
</dbReference>
<proteinExistence type="inferred from homology"/>
<accession>A0A0T6B0B2</accession>
<dbReference type="GO" id="GO:0005634">
    <property type="term" value="C:nucleus"/>
    <property type="evidence" value="ECO:0007669"/>
    <property type="project" value="UniProtKB-SubCell"/>
</dbReference>
<evidence type="ECO:0000256" key="3">
    <source>
        <dbReference type="ARBA" id="ARBA00023242"/>
    </source>
</evidence>
<dbReference type="GO" id="GO:0042555">
    <property type="term" value="C:MCM complex"/>
    <property type="evidence" value="ECO:0007669"/>
    <property type="project" value="TreeGrafter"/>
</dbReference>
<protein>
    <submittedName>
        <fullName evidence="6">Uncharacterized protein</fullName>
    </submittedName>
</protein>
<dbReference type="PANTHER" id="PTHR11630">
    <property type="entry name" value="DNA REPLICATION LICENSING FACTOR MCM FAMILY MEMBER"/>
    <property type="match status" value="1"/>
</dbReference>
<evidence type="ECO:0000313" key="7">
    <source>
        <dbReference type="Proteomes" id="UP000051574"/>
    </source>
</evidence>
<dbReference type="Pfam" id="PF25051">
    <property type="entry name" value="WHD_MCM8"/>
    <property type="match status" value="1"/>
</dbReference>
<feature type="domain" description="MCM8/REC winged helix" evidence="5">
    <location>
        <begin position="113"/>
        <end position="191"/>
    </location>
</feature>
<comment type="subcellular location">
    <subcellularLocation>
        <location evidence="1">Nucleus</location>
    </subcellularLocation>
</comment>
<dbReference type="Proteomes" id="UP000051574">
    <property type="component" value="Unassembled WGS sequence"/>
</dbReference>
<evidence type="ECO:0000259" key="4">
    <source>
        <dbReference type="Pfam" id="PF17855"/>
    </source>
</evidence>
<name>A0A0T6B0B2_9SCAR</name>
<dbReference type="GO" id="GO:0005524">
    <property type="term" value="F:ATP binding"/>
    <property type="evidence" value="ECO:0007669"/>
    <property type="project" value="InterPro"/>
</dbReference>
<keyword evidence="7" id="KW-1185">Reference proteome</keyword>
<dbReference type="Gene3D" id="3.40.50.300">
    <property type="entry name" value="P-loop containing nucleotide triphosphate hydrolases"/>
    <property type="match status" value="1"/>
</dbReference>
<dbReference type="SUPFAM" id="SSF52540">
    <property type="entry name" value="P-loop containing nucleoside triphosphate hydrolases"/>
    <property type="match status" value="1"/>
</dbReference>
<evidence type="ECO:0000313" key="6">
    <source>
        <dbReference type="EMBL" id="KRT80899.1"/>
    </source>
</evidence>
<dbReference type="EMBL" id="LJIG01016339">
    <property type="protein sequence ID" value="KRT80899.1"/>
    <property type="molecule type" value="Genomic_DNA"/>
</dbReference>
<comment type="similarity">
    <text evidence="2">Belongs to the MCM family.</text>
</comment>
<evidence type="ECO:0000259" key="5">
    <source>
        <dbReference type="Pfam" id="PF25051"/>
    </source>
</evidence>
<organism evidence="6 7">
    <name type="scientific">Oryctes borbonicus</name>
    <dbReference type="NCBI Taxonomy" id="1629725"/>
    <lineage>
        <taxon>Eukaryota</taxon>
        <taxon>Metazoa</taxon>
        <taxon>Ecdysozoa</taxon>
        <taxon>Arthropoda</taxon>
        <taxon>Hexapoda</taxon>
        <taxon>Insecta</taxon>
        <taxon>Pterygota</taxon>
        <taxon>Neoptera</taxon>
        <taxon>Endopterygota</taxon>
        <taxon>Coleoptera</taxon>
        <taxon>Polyphaga</taxon>
        <taxon>Scarabaeiformia</taxon>
        <taxon>Scarabaeidae</taxon>
        <taxon>Dynastinae</taxon>
        <taxon>Oryctes</taxon>
    </lineage>
</organism>
<dbReference type="Pfam" id="PF17855">
    <property type="entry name" value="MCM_lid"/>
    <property type="match status" value="1"/>
</dbReference>
<dbReference type="AlphaFoldDB" id="A0A0T6B0B2"/>
<dbReference type="OrthoDB" id="422555at2759"/>
<dbReference type="InterPro" id="IPR027417">
    <property type="entry name" value="P-loop_NTPase"/>
</dbReference>
<reference evidence="6 7" key="1">
    <citation type="submission" date="2015-09" db="EMBL/GenBank/DDBJ databases">
        <title>Draft genome of the scarab beetle Oryctes borbonicus.</title>
        <authorList>
            <person name="Meyer J.M."/>
            <person name="Markov G.V."/>
            <person name="Baskaran P."/>
            <person name="Herrmann M."/>
            <person name="Sommer R.J."/>
            <person name="Roedelsperger C."/>
        </authorList>
    </citation>
    <scope>NUCLEOTIDE SEQUENCE [LARGE SCALE GENOMIC DNA]</scope>
    <source>
        <strain evidence="6">OB123</strain>
        <tissue evidence="6">Whole animal</tissue>
    </source>
</reference>
<sequence length="195" mass="22473">GRLTLQPGEKIDYLPHSLFRSYIAYAQKYVHPKLSEESKGVLKQFYLELRKKYHVDDSTPVTARQLESMKRLTQARAKLELRNETTLEDAIEVVEIMRHSLVDVFTDEFGVLDFTRSSDGSGMSNKQQATMFLNLLQRQAEVLLKSTFNKNDLQEIAQKAGVNRNKYYKIIESLNINGILLFKGNNTYQLVSADY</sequence>
<evidence type="ECO:0000256" key="1">
    <source>
        <dbReference type="ARBA" id="ARBA00004123"/>
    </source>
</evidence>
<dbReference type="InterPro" id="IPR031327">
    <property type="entry name" value="MCM"/>
</dbReference>
<feature type="non-terminal residue" evidence="6">
    <location>
        <position position="1"/>
    </location>
</feature>
<dbReference type="GO" id="GO:0003697">
    <property type="term" value="F:single-stranded DNA binding"/>
    <property type="evidence" value="ECO:0007669"/>
    <property type="project" value="TreeGrafter"/>
</dbReference>
<dbReference type="InterPro" id="IPR041562">
    <property type="entry name" value="MCM_lid"/>
</dbReference>